<gene>
    <name evidence="2" type="ORF">NDU88_004414</name>
</gene>
<dbReference type="Proteomes" id="UP001066276">
    <property type="component" value="Chromosome 2_1"/>
</dbReference>
<dbReference type="AlphaFoldDB" id="A0AAV7VJS6"/>
<accession>A0AAV7VJS6</accession>
<sequence length="103" mass="11074">MVRGTGAQELRALGPEETQAARRMASSWSRGWVEGPNRKVVTGGAGEPVRRVGGGQSWEGPPGRTATALRHSRSAQRQARVCADMDGWWMAVHRDARSAHAAA</sequence>
<evidence type="ECO:0000313" key="2">
    <source>
        <dbReference type="EMBL" id="KAJ1200591.1"/>
    </source>
</evidence>
<reference evidence="2" key="1">
    <citation type="journal article" date="2022" name="bioRxiv">
        <title>Sequencing and chromosome-scale assembly of the giantPleurodeles waltlgenome.</title>
        <authorList>
            <person name="Brown T."/>
            <person name="Elewa A."/>
            <person name="Iarovenko S."/>
            <person name="Subramanian E."/>
            <person name="Araus A.J."/>
            <person name="Petzold A."/>
            <person name="Susuki M."/>
            <person name="Suzuki K.-i.T."/>
            <person name="Hayashi T."/>
            <person name="Toyoda A."/>
            <person name="Oliveira C."/>
            <person name="Osipova E."/>
            <person name="Leigh N.D."/>
            <person name="Simon A."/>
            <person name="Yun M.H."/>
        </authorList>
    </citation>
    <scope>NUCLEOTIDE SEQUENCE</scope>
    <source>
        <strain evidence="2">20211129_DDA</strain>
        <tissue evidence="2">Liver</tissue>
    </source>
</reference>
<dbReference type="EMBL" id="JANPWB010000003">
    <property type="protein sequence ID" value="KAJ1200591.1"/>
    <property type="molecule type" value="Genomic_DNA"/>
</dbReference>
<evidence type="ECO:0000313" key="3">
    <source>
        <dbReference type="Proteomes" id="UP001066276"/>
    </source>
</evidence>
<feature type="region of interest" description="Disordered" evidence="1">
    <location>
        <begin position="34"/>
        <end position="76"/>
    </location>
</feature>
<proteinExistence type="predicted"/>
<name>A0AAV7VJS6_PLEWA</name>
<protein>
    <submittedName>
        <fullName evidence="2">Uncharacterized protein</fullName>
    </submittedName>
</protein>
<comment type="caution">
    <text evidence="2">The sequence shown here is derived from an EMBL/GenBank/DDBJ whole genome shotgun (WGS) entry which is preliminary data.</text>
</comment>
<organism evidence="2 3">
    <name type="scientific">Pleurodeles waltl</name>
    <name type="common">Iberian ribbed newt</name>
    <dbReference type="NCBI Taxonomy" id="8319"/>
    <lineage>
        <taxon>Eukaryota</taxon>
        <taxon>Metazoa</taxon>
        <taxon>Chordata</taxon>
        <taxon>Craniata</taxon>
        <taxon>Vertebrata</taxon>
        <taxon>Euteleostomi</taxon>
        <taxon>Amphibia</taxon>
        <taxon>Batrachia</taxon>
        <taxon>Caudata</taxon>
        <taxon>Salamandroidea</taxon>
        <taxon>Salamandridae</taxon>
        <taxon>Pleurodelinae</taxon>
        <taxon>Pleurodeles</taxon>
    </lineage>
</organism>
<evidence type="ECO:0000256" key="1">
    <source>
        <dbReference type="SAM" id="MobiDB-lite"/>
    </source>
</evidence>
<keyword evidence="3" id="KW-1185">Reference proteome</keyword>